<feature type="transmembrane region" description="Helical" evidence="1">
    <location>
        <begin position="20"/>
        <end position="37"/>
    </location>
</feature>
<dbReference type="RefSeq" id="WP_201846087.1">
    <property type="nucleotide sequence ID" value="NZ_JABBYC010000009.1"/>
</dbReference>
<accession>A0ABS1LJ51</accession>
<evidence type="ECO:0000256" key="1">
    <source>
        <dbReference type="SAM" id="Phobius"/>
    </source>
</evidence>
<keyword evidence="1" id="KW-0812">Transmembrane</keyword>
<feature type="transmembrane region" description="Helical" evidence="1">
    <location>
        <begin position="43"/>
        <end position="66"/>
    </location>
</feature>
<dbReference type="Proteomes" id="UP000675409">
    <property type="component" value="Unassembled WGS sequence"/>
</dbReference>
<keyword evidence="3" id="KW-1185">Reference proteome</keyword>
<keyword evidence="1" id="KW-1133">Transmembrane helix</keyword>
<feature type="transmembrane region" description="Helical" evidence="1">
    <location>
        <begin position="103"/>
        <end position="120"/>
    </location>
</feature>
<keyword evidence="1" id="KW-0472">Membrane</keyword>
<dbReference type="EMBL" id="JABBYC010000009">
    <property type="protein sequence ID" value="MBL0886251.1"/>
    <property type="molecule type" value="Genomic_DNA"/>
</dbReference>
<proteinExistence type="predicted"/>
<gene>
    <name evidence="2" type="ORF">HGK34_08205</name>
</gene>
<feature type="transmembrane region" description="Helical" evidence="1">
    <location>
        <begin position="78"/>
        <end position="97"/>
    </location>
</feature>
<reference evidence="2 3" key="1">
    <citation type="journal article" date="2021" name="Arch. Microbiol.">
        <title>Myceligenerans indicum sp. nov., an actinobacterium isolated from mangrove sediment of Sundarbans, India.</title>
        <authorList>
            <person name="Asha K."/>
            <person name="Bhadury P."/>
        </authorList>
    </citation>
    <scope>NUCLEOTIDE SEQUENCE [LARGE SCALE GENOMIC DNA]</scope>
    <source>
        <strain evidence="2 3">I2</strain>
    </source>
</reference>
<evidence type="ECO:0000313" key="3">
    <source>
        <dbReference type="Proteomes" id="UP000675409"/>
    </source>
</evidence>
<evidence type="ECO:0000313" key="2">
    <source>
        <dbReference type="EMBL" id="MBL0886251.1"/>
    </source>
</evidence>
<organism evidence="2 3">
    <name type="scientific">Myceligenerans indicum</name>
    <dbReference type="NCBI Taxonomy" id="2593663"/>
    <lineage>
        <taxon>Bacteria</taxon>
        <taxon>Bacillati</taxon>
        <taxon>Actinomycetota</taxon>
        <taxon>Actinomycetes</taxon>
        <taxon>Micrococcales</taxon>
        <taxon>Promicromonosporaceae</taxon>
        <taxon>Myceligenerans</taxon>
    </lineage>
</organism>
<comment type="caution">
    <text evidence="2">The sequence shown here is derived from an EMBL/GenBank/DDBJ whole genome shotgun (WGS) entry which is preliminary data.</text>
</comment>
<name>A0ABS1LJ51_9MICO</name>
<protein>
    <submittedName>
        <fullName evidence="2">Uncharacterized protein</fullName>
    </submittedName>
</protein>
<sequence length="133" mass="13262">MTTTAPARPATRRRRSARRVVVGALATPPLVAWYLTAGGGIGAAGAVFAALVLVSAALAATTLASYVPARGGTWRGTLGCGPCDLVAGATVLAAPMLLSLQPLSASMAVVAVVATAFGLFQRRTTSTSTCSTT</sequence>